<gene>
    <name evidence="2" type="ORF">IEQ34_015098</name>
</gene>
<keyword evidence="3" id="KW-1185">Reference proteome</keyword>
<reference evidence="2 3" key="1">
    <citation type="journal article" date="2021" name="Hortic Res">
        <title>Chromosome-scale assembly of the Dendrobium chrysotoxum genome enhances the understanding of orchid evolution.</title>
        <authorList>
            <person name="Zhang Y."/>
            <person name="Zhang G.Q."/>
            <person name="Zhang D."/>
            <person name="Liu X.D."/>
            <person name="Xu X.Y."/>
            <person name="Sun W.H."/>
            <person name="Yu X."/>
            <person name="Zhu X."/>
            <person name="Wang Z.W."/>
            <person name="Zhao X."/>
            <person name="Zhong W.Y."/>
            <person name="Chen H."/>
            <person name="Yin W.L."/>
            <person name="Huang T."/>
            <person name="Niu S.C."/>
            <person name="Liu Z.J."/>
        </authorList>
    </citation>
    <scope>NUCLEOTIDE SEQUENCE [LARGE SCALE GENOMIC DNA]</scope>
    <source>
        <strain evidence="2">Lindl</strain>
    </source>
</reference>
<protein>
    <submittedName>
        <fullName evidence="2">Uncharacterized protein</fullName>
    </submittedName>
</protein>
<accession>A0AAV7GLY7</accession>
<feature type="region of interest" description="Disordered" evidence="1">
    <location>
        <begin position="1"/>
        <end position="23"/>
    </location>
</feature>
<feature type="compositionally biased region" description="Polar residues" evidence="1">
    <location>
        <begin position="7"/>
        <end position="17"/>
    </location>
</feature>
<dbReference type="Proteomes" id="UP000775213">
    <property type="component" value="Unassembled WGS sequence"/>
</dbReference>
<evidence type="ECO:0000313" key="3">
    <source>
        <dbReference type="Proteomes" id="UP000775213"/>
    </source>
</evidence>
<evidence type="ECO:0000313" key="2">
    <source>
        <dbReference type="EMBL" id="KAH0457191.1"/>
    </source>
</evidence>
<name>A0AAV7GLY7_DENCH</name>
<dbReference type="AlphaFoldDB" id="A0AAV7GLY7"/>
<dbReference type="EMBL" id="JAGFBR010000013">
    <property type="protein sequence ID" value="KAH0457191.1"/>
    <property type="molecule type" value="Genomic_DNA"/>
</dbReference>
<proteinExistence type="predicted"/>
<sequence length="102" mass="11447">MKAFFTVSDQKSQNKSKTAPKELNHSAIAQTGRREVLPLPCLLKKNLPLETDLFIRTVLITQFNPLLLPLPLFCSLSLRLQVPPSPTSPQFFATMYSSSMLI</sequence>
<evidence type="ECO:0000256" key="1">
    <source>
        <dbReference type="SAM" id="MobiDB-lite"/>
    </source>
</evidence>
<organism evidence="2 3">
    <name type="scientific">Dendrobium chrysotoxum</name>
    <name type="common">Orchid</name>
    <dbReference type="NCBI Taxonomy" id="161865"/>
    <lineage>
        <taxon>Eukaryota</taxon>
        <taxon>Viridiplantae</taxon>
        <taxon>Streptophyta</taxon>
        <taxon>Embryophyta</taxon>
        <taxon>Tracheophyta</taxon>
        <taxon>Spermatophyta</taxon>
        <taxon>Magnoliopsida</taxon>
        <taxon>Liliopsida</taxon>
        <taxon>Asparagales</taxon>
        <taxon>Orchidaceae</taxon>
        <taxon>Epidendroideae</taxon>
        <taxon>Malaxideae</taxon>
        <taxon>Dendrobiinae</taxon>
        <taxon>Dendrobium</taxon>
    </lineage>
</organism>
<comment type="caution">
    <text evidence="2">The sequence shown here is derived from an EMBL/GenBank/DDBJ whole genome shotgun (WGS) entry which is preliminary data.</text>
</comment>